<dbReference type="RefSeq" id="WP_140589532.1">
    <property type="nucleotide sequence ID" value="NZ_VFRR01000024.1"/>
</dbReference>
<dbReference type="EMBL" id="VFRR01000024">
    <property type="protein sequence ID" value="TPE49475.1"/>
    <property type="molecule type" value="Genomic_DNA"/>
</dbReference>
<accession>A0A501WMC6</accession>
<evidence type="ECO:0000313" key="2">
    <source>
        <dbReference type="EMBL" id="TPE49475.1"/>
    </source>
</evidence>
<evidence type="ECO:0000256" key="1">
    <source>
        <dbReference type="ARBA" id="ARBA00022729"/>
    </source>
</evidence>
<comment type="caution">
    <text evidence="2">The sequence shown here is derived from an EMBL/GenBank/DDBJ whole genome shotgun (WGS) entry which is preliminary data.</text>
</comment>
<sequence length="49" mass="4940">MPAMTRRHFLTLSALAGGATATGGLLLSSSSHAGANPLLIPPLISKIVQ</sequence>
<keyword evidence="3" id="KW-1185">Reference proteome</keyword>
<dbReference type="AlphaFoldDB" id="A0A501WMC6"/>
<keyword evidence="1" id="KW-0732">Signal</keyword>
<dbReference type="NCBIfam" id="TIGR01409">
    <property type="entry name" value="TAT_signal_seq"/>
    <property type="match status" value="1"/>
</dbReference>
<reference evidence="2 3" key="1">
    <citation type="submission" date="2019-06" db="EMBL/GenBank/DDBJ databases">
        <title>A novel bacterium of genus Marinomonas, isolated from coastal sand.</title>
        <authorList>
            <person name="Huang H."/>
            <person name="Mo K."/>
            <person name="Hu Y."/>
        </authorList>
    </citation>
    <scope>NUCLEOTIDE SEQUENCE [LARGE SCALE GENOMIC DNA]</scope>
    <source>
        <strain evidence="2 3">HB171799</strain>
    </source>
</reference>
<dbReference type="InterPro" id="IPR006311">
    <property type="entry name" value="TAT_signal"/>
</dbReference>
<protein>
    <submittedName>
        <fullName evidence="2">Twin-arginine translocation signal domain-containing protein</fullName>
    </submittedName>
</protein>
<gene>
    <name evidence="2" type="ORF">FJM67_11795</name>
</gene>
<organism evidence="2 3">
    <name type="scientific">Maribrevibacterium harenarium</name>
    <dbReference type="NCBI Taxonomy" id="2589817"/>
    <lineage>
        <taxon>Bacteria</taxon>
        <taxon>Pseudomonadati</taxon>
        <taxon>Pseudomonadota</taxon>
        <taxon>Gammaproteobacteria</taxon>
        <taxon>Oceanospirillales</taxon>
        <taxon>Oceanospirillaceae</taxon>
        <taxon>Maribrevibacterium</taxon>
    </lineage>
</organism>
<dbReference type="PROSITE" id="PS51318">
    <property type="entry name" value="TAT"/>
    <property type="match status" value="1"/>
</dbReference>
<dbReference type="Proteomes" id="UP000315901">
    <property type="component" value="Unassembled WGS sequence"/>
</dbReference>
<name>A0A501WMC6_9GAMM</name>
<proteinExistence type="predicted"/>
<evidence type="ECO:0000313" key="3">
    <source>
        <dbReference type="Proteomes" id="UP000315901"/>
    </source>
</evidence>
<dbReference type="InterPro" id="IPR019546">
    <property type="entry name" value="TAT_signal_bac_arc"/>
</dbReference>